<dbReference type="InterPro" id="IPR041204">
    <property type="entry name" value="RIG-I-like_C"/>
</dbReference>
<gene>
    <name evidence="24" type="primary">ifih1</name>
</gene>
<keyword evidence="11" id="KW-0378">Hydrolase</keyword>
<feature type="region of interest" description="Disordered" evidence="20">
    <location>
        <begin position="227"/>
        <end position="260"/>
    </location>
</feature>
<keyword evidence="5" id="KW-1017">Isopeptide bond</keyword>
<dbReference type="Pfam" id="PF18119">
    <property type="entry name" value="RIG-I_C"/>
    <property type="match status" value="1"/>
</dbReference>
<evidence type="ECO:0000256" key="19">
    <source>
        <dbReference type="ARBA" id="ARBA00049390"/>
    </source>
</evidence>
<keyword evidence="14" id="KW-0067">ATP-binding</keyword>
<dbReference type="InterPro" id="IPR031964">
    <property type="entry name" value="CARD_dom"/>
</dbReference>
<dbReference type="Pfam" id="PF04851">
    <property type="entry name" value="ResIII"/>
    <property type="match status" value="1"/>
</dbReference>
<dbReference type="GO" id="GO:0039530">
    <property type="term" value="P:MDA-5 signaling pathway"/>
    <property type="evidence" value="ECO:0007669"/>
    <property type="project" value="TreeGrafter"/>
</dbReference>
<evidence type="ECO:0000256" key="7">
    <source>
        <dbReference type="ARBA" id="ARBA00022588"/>
    </source>
</evidence>
<dbReference type="SMART" id="SM00487">
    <property type="entry name" value="DEXDc"/>
    <property type="match status" value="1"/>
</dbReference>
<keyword evidence="8" id="KW-0479">Metal-binding</keyword>
<keyword evidence="18" id="KW-0051">Antiviral defense</keyword>
<evidence type="ECO:0000256" key="4">
    <source>
        <dbReference type="ARBA" id="ARBA00022490"/>
    </source>
</evidence>
<dbReference type="PANTHER" id="PTHR14074">
    <property type="entry name" value="HELICASE WITH DEATH DOMAIN-RELATED"/>
    <property type="match status" value="1"/>
</dbReference>
<evidence type="ECO:0000256" key="18">
    <source>
        <dbReference type="ARBA" id="ARBA00023118"/>
    </source>
</evidence>
<evidence type="ECO:0000256" key="14">
    <source>
        <dbReference type="ARBA" id="ARBA00022840"/>
    </source>
</evidence>
<evidence type="ECO:0000259" key="22">
    <source>
        <dbReference type="PROSITE" id="PS51194"/>
    </source>
</evidence>
<evidence type="ECO:0000256" key="8">
    <source>
        <dbReference type="ARBA" id="ARBA00022723"/>
    </source>
</evidence>
<organism evidence="24 25">
    <name type="scientific">Gouania willdenowi</name>
    <name type="common">Blunt-snouted clingfish</name>
    <name type="synonym">Lepadogaster willdenowi</name>
    <dbReference type="NCBI Taxonomy" id="441366"/>
    <lineage>
        <taxon>Eukaryota</taxon>
        <taxon>Metazoa</taxon>
        <taxon>Chordata</taxon>
        <taxon>Craniata</taxon>
        <taxon>Vertebrata</taxon>
        <taxon>Euteleostomi</taxon>
        <taxon>Actinopterygii</taxon>
        <taxon>Neopterygii</taxon>
        <taxon>Teleostei</taxon>
        <taxon>Neoteleostei</taxon>
        <taxon>Acanthomorphata</taxon>
        <taxon>Ovalentaria</taxon>
        <taxon>Blenniimorphae</taxon>
        <taxon>Blenniiformes</taxon>
        <taxon>Gobiesocoidei</taxon>
        <taxon>Gobiesocidae</taxon>
        <taxon>Gobiesocinae</taxon>
        <taxon>Gouania</taxon>
    </lineage>
</organism>
<dbReference type="Gene3D" id="2.170.150.30">
    <property type="entry name" value="RIG-I-like receptor, C-terminal regulatory domain"/>
    <property type="match status" value="1"/>
</dbReference>
<feature type="compositionally biased region" description="Polar residues" evidence="20">
    <location>
        <begin position="232"/>
        <end position="246"/>
    </location>
</feature>
<feature type="region of interest" description="Disordered" evidence="20">
    <location>
        <begin position="273"/>
        <end position="293"/>
    </location>
</feature>
<dbReference type="GO" id="GO:0003727">
    <property type="term" value="F:single-stranded RNA binding"/>
    <property type="evidence" value="ECO:0007669"/>
    <property type="project" value="TreeGrafter"/>
</dbReference>
<dbReference type="GO" id="GO:0008270">
    <property type="term" value="F:zinc ion binding"/>
    <property type="evidence" value="ECO:0007669"/>
    <property type="project" value="TreeGrafter"/>
</dbReference>
<evidence type="ECO:0000256" key="10">
    <source>
        <dbReference type="ARBA" id="ARBA00022741"/>
    </source>
</evidence>
<dbReference type="GO" id="GO:0003724">
    <property type="term" value="F:RNA helicase activity"/>
    <property type="evidence" value="ECO:0007669"/>
    <property type="project" value="UniProtKB-EC"/>
</dbReference>
<keyword evidence="4" id="KW-0963">Cytoplasm</keyword>
<dbReference type="GO" id="GO:0016787">
    <property type="term" value="F:hydrolase activity"/>
    <property type="evidence" value="ECO:0007669"/>
    <property type="project" value="UniProtKB-KW"/>
</dbReference>
<feature type="domain" description="Helicase ATP-binding" evidence="21">
    <location>
        <begin position="309"/>
        <end position="502"/>
    </location>
</feature>
<reference evidence="24" key="2">
    <citation type="submission" date="2025-08" db="UniProtKB">
        <authorList>
            <consortium name="Ensembl"/>
        </authorList>
    </citation>
    <scope>IDENTIFICATION</scope>
</reference>
<keyword evidence="15" id="KW-0832">Ubl conjugation</keyword>
<dbReference type="CTD" id="64135"/>
<evidence type="ECO:0000256" key="15">
    <source>
        <dbReference type="ARBA" id="ARBA00022843"/>
    </source>
</evidence>
<dbReference type="InterPro" id="IPR001650">
    <property type="entry name" value="Helicase_C-like"/>
</dbReference>
<comment type="similarity">
    <text evidence="2">Belongs to the helicase family. RLR subfamily.</text>
</comment>
<dbReference type="Gene3D" id="3.40.50.300">
    <property type="entry name" value="P-loop containing nucleotide triphosphate hydrolases"/>
    <property type="match status" value="2"/>
</dbReference>
<keyword evidence="17" id="KW-0694">RNA-binding</keyword>
<evidence type="ECO:0000256" key="1">
    <source>
        <dbReference type="ARBA" id="ARBA00004496"/>
    </source>
</evidence>
<dbReference type="SUPFAM" id="SSF52540">
    <property type="entry name" value="P-loop containing nucleoside triphosphate hydrolases"/>
    <property type="match status" value="2"/>
</dbReference>
<dbReference type="Ensembl" id="ENSGWIT00000060113.1">
    <property type="protein sequence ID" value="ENSGWIP00000055847.1"/>
    <property type="gene ID" value="ENSGWIG00000026509.1"/>
</dbReference>
<dbReference type="GO" id="GO:0140374">
    <property type="term" value="P:antiviral innate immune response"/>
    <property type="evidence" value="ECO:0007669"/>
    <property type="project" value="TreeGrafter"/>
</dbReference>
<keyword evidence="10" id="KW-0547">Nucleotide-binding</keyword>
<dbReference type="Gene3D" id="1.20.1320.30">
    <property type="match status" value="1"/>
</dbReference>
<evidence type="ECO:0000256" key="6">
    <source>
        <dbReference type="ARBA" id="ARBA00022553"/>
    </source>
</evidence>
<dbReference type="InterPro" id="IPR006935">
    <property type="entry name" value="Helicase/UvrB_N"/>
</dbReference>
<evidence type="ECO:0000256" key="20">
    <source>
        <dbReference type="SAM" id="MobiDB-lite"/>
    </source>
</evidence>
<feature type="domain" description="Helicase C-terminal" evidence="22">
    <location>
        <begin position="668"/>
        <end position="834"/>
    </location>
</feature>
<evidence type="ECO:0000256" key="2">
    <source>
        <dbReference type="ARBA" id="ARBA00006866"/>
    </source>
</evidence>
<dbReference type="PANTHER" id="PTHR14074:SF14">
    <property type="entry name" value="INTERFERON-INDUCED HELICASE C DOMAIN-CONTAINING PROTEIN 1"/>
    <property type="match status" value="1"/>
</dbReference>
<dbReference type="Pfam" id="PF16739">
    <property type="entry name" value="CARD_2"/>
    <property type="match status" value="2"/>
</dbReference>
<keyword evidence="16" id="KW-0391">Immunity</keyword>
<dbReference type="Proteomes" id="UP000694680">
    <property type="component" value="Chromosome 21"/>
</dbReference>
<dbReference type="OrthoDB" id="416741at2759"/>
<dbReference type="EC" id="3.6.4.13" evidence="3"/>
<name>A0A8C5IBK7_GOUWI</name>
<comment type="subcellular location">
    <subcellularLocation>
        <location evidence="1">Cytoplasm</location>
    </subcellularLocation>
</comment>
<dbReference type="SMART" id="SM00490">
    <property type="entry name" value="HELICc"/>
    <property type="match status" value="1"/>
</dbReference>
<dbReference type="InterPro" id="IPR011029">
    <property type="entry name" value="DEATH-like_dom_sf"/>
</dbReference>
<dbReference type="GO" id="GO:0005524">
    <property type="term" value="F:ATP binding"/>
    <property type="evidence" value="ECO:0007669"/>
    <property type="project" value="UniProtKB-KW"/>
</dbReference>
<accession>A0A8C5IBK7</accession>
<dbReference type="InterPro" id="IPR014001">
    <property type="entry name" value="Helicase_ATP-bd"/>
</dbReference>
<dbReference type="GO" id="GO:0003725">
    <property type="term" value="F:double-stranded RNA binding"/>
    <property type="evidence" value="ECO:0007669"/>
    <property type="project" value="TreeGrafter"/>
</dbReference>
<keyword evidence="9" id="KW-0677">Repeat</keyword>
<evidence type="ECO:0000313" key="25">
    <source>
        <dbReference type="Proteomes" id="UP000694680"/>
    </source>
</evidence>
<dbReference type="InterPro" id="IPR038557">
    <property type="entry name" value="RLR_C_sf"/>
</dbReference>
<dbReference type="InterPro" id="IPR051363">
    <property type="entry name" value="RLR_Helicase"/>
</dbReference>
<dbReference type="AlphaFoldDB" id="A0A8C5IBK7"/>
<feature type="domain" description="RLR CTR" evidence="23">
    <location>
        <begin position="858"/>
        <end position="985"/>
    </location>
</feature>
<dbReference type="PROSITE" id="PS51789">
    <property type="entry name" value="RLR_CTR"/>
    <property type="match status" value="1"/>
</dbReference>
<keyword evidence="6" id="KW-0597">Phosphoprotein</keyword>
<keyword evidence="25" id="KW-1185">Reference proteome</keyword>
<evidence type="ECO:0000256" key="12">
    <source>
        <dbReference type="ARBA" id="ARBA00022806"/>
    </source>
</evidence>
<evidence type="ECO:0000256" key="3">
    <source>
        <dbReference type="ARBA" id="ARBA00012552"/>
    </source>
</evidence>
<reference evidence="24" key="1">
    <citation type="submission" date="2020-06" db="EMBL/GenBank/DDBJ databases">
        <authorList>
            <consortium name="Wellcome Sanger Institute Data Sharing"/>
        </authorList>
    </citation>
    <scope>NUCLEOTIDE SEQUENCE [LARGE SCALE GENOMIC DNA]</scope>
</reference>
<dbReference type="GO" id="GO:0003677">
    <property type="term" value="F:DNA binding"/>
    <property type="evidence" value="ECO:0007669"/>
    <property type="project" value="InterPro"/>
</dbReference>
<evidence type="ECO:0000313" key="24">
    <source>
        <dbReference type="Ensembl" id="ENSGWIP00000055847.1"/>
    </source>
</evidence>
<dbReference type="PROSITE" id="PS51194">
    <property type="entry name" value="HELICASE_CTER"/>
    <property type="match status" value="1"/>
</dbReference>
<keyword evidence="12" id="KW-0347">Helicase</keyword>
<evidence type="ECO:0000259" key="21">
    <source>
        <dbReference type="PROSITE" id="PS51192"/>
    </source>
</evidence>
<evidence type="ECO:0000256" key="11">
    <source>
        <dbReference type="ARBA" id="ARBA00022801"/>
    </source>
</evidence>
<evidence type="ECO:0000256" key="5">
    <source>
        <dbReference type="ARBA" id="ARBA00022499"/>
    </source>
</evidence>
<keyword evidence="13" id="KW-0862">Zinc</keyword>
<evidence type="ECO:0000256" key="17">
    <source>
        <dbReference type="ARBA" id="ARBA00022884"/>
    </source>
</evidence>
<dbReference type="Pfam" id="PF00271">
    <property type="entry name" value="Helicase_C"/>
    <property type="match status" value="1"/>
</dbReference>
<dbReference type="InterPro" id="IPR021673">
    <property type="entry name" value="RLR_CTR"/>
</dbReference>
<dbReference type="Pfam" id="PF11648">
    <property type="entry name" value="RIG-I_C-RD"/>
    <property type="match status" value="1"/>
</dbReference>
<dbReference type="PROSITE" id="PS51192">
    <property type="entry name" value="HELICASE_ATP_BIND_1"/>
    <property type="match status" value="1"/>
</dbReference>
<comment type="catalytic activity">
    <reaction evidence="19">
        <text>ATP + H2O = ADP + phosphate + H(+)</text>
        <dbReference type="Rhea" id="RHEA:13065"/>
        <dbReference type="ChEBI" id="CHEBI:15377"/>
        <dbReference type="ChEBI" id="CHEBI:15378"/>
        <dbReference type="ChEBI" id="CHEBI:30616"/>
        <dbReference type="ChEBI" id="CHEBI:43474"/>
        <dbReference type="ChEBI" id="CHEBI:456216"/>
        <dbReference type="EC" id="3.6.4.13"/>
    </reaction>
    <physiologicalReaction direction="left-to-right" evidence="19">
        <dbReference type="Rhea" id="RHEA:13066"/>
    </physiologicalReaction>
</comment>
<dbReference type="RefSeq" id="XP_028291103.1">
    <property type="nucleotide sequence ID" value="XM_028435302.1"/>
</dbReference>
<dbReference type="Gene3D" id="1.10.533.10">
    <property type="entry name" value="Death Domain, Fas"/>
    <property type="match status" value="2"/>
</dbReference>
<dbReference type="GO" id="GO:0005737">
    <property type="term" value="C:cytoplasm"/>
    <property type="evidence" value="ECO:0007669"/>
    <property type="project" value="UniProtKB-SubCell"/>
</dbReference>
<sequence length="999" mass="113506">MFTCLIYSHSDSALGPVPSAMASESDEKQVQLIEFFRSRLCQYIDVEQVVDRIQFIDREQKEKIRQKAKNDGNLSAVTLLLTAVQKKPHSLGWFRDFVDALHHGGSGFAADYLEQKLPDPEEEAENDTCVKFIELLAPDLTDMKTEVVALECMSQKLLTQEEFDRVKAKTETEGQRYGASELLRRIVKRRPGWYSKFVEILQKTEHKFLHQLTGGLIDQDVKQLSVDDKTAGSETKSPESPGTAENSEVKKTSVTEENQNDVTDLYMSDKELTENDAVPSQPDGSDPEAAARGSETADIVLRDYQMEVARPALEGKNIIVCLPTGSGKTRVAVYITKAHLDSRRAEKKPCKVVVLVNKVPLVEQHSKAEFKRYLEPNYKIEKVSGDSPLKISFSEIVKQNDVIICTAQILENSLAIPNNGDDEGINLSDITLMVIDECHHTQKGEVYNLIMMRYLKLKHKNHIRKKAEKKPLPLPQILGLTASPGVGKATKMKQAEEHIMRICANMDAFKIMTSDLESNKKEQRRQITLVENRKEDPFGNVIKNIMQAIHSHAKLSPTCELDSQMYEQWAVQIGRKAEKEGDQTVRVCADHLQQYYEGLNLCNTIRMCDAYNFLNKFYEDKLKEKKDEKHKIQITETERFLFNLFQENKKELETLSKIPKYENDSLSKLRKAVLYEFSTRDGARGIVFTKTRRSAIALNQWIQENSRFDDIGVKPAYVIGGGDQSVVKPMTSAEQKDVLKKFANGDVNLLIATAVAEEGLDIAACNFVIRYGHVTNEIAKIQAEGRGRAEDSSLILVEVKNSGVAGKEFVNEFRIKLMTKAIDKIRKMKQEDYESQITEFQYQSILEDKVRTKKKGKEEIRKCKPSDVKLLCQGCSIEVCSGDDIKIIDKMHRVNVTKEFEKLFIRRENTSLQERLLDYETNGYIACLNCGARWGSMMVFRSIEIPCLLVENFVVNVNGQNISKRKKWSEVPVEFSAFNYTEHASQVTQSDDDDDIDSD</sequence>
<evidence type="ECO:0000256" key="13">
    <source>
        <dbReference type="ARBA" id="ARBA00022833"/>
    </source>
</evidence>
<evidence type="ECO:0000256" key="9">
    <source>
        <dbReference type="ARBA" id="ARBA00022737"/>
    </source>
</evidence>
<dbReference type="GeneID" id="114454679"/>
<dbReference type="InterPro" id="IPR027417">
    <property type="entry name" value="P-loop_NTPase"/>
</dbReference>
<proteinExistence type="inferred from homology"/>
<protein>
    <recommendedName>
        <fullName evidence="3">RNA helicase</fullName>
        <ecNumber evidence="3">3.6.4.13</ecNumber>
    </recommendedName>
</protein>
<reference evidence="24" key="3">
    <citation type="submission" date="2025-09" db="UniProtKB">
        <authorList>
            <consortium name="Ensembl"/>
        </authorList>
    </citation>
    <scope>IDENTIFICATION</scope>
</reference>
<evidence type="ECO:0000259" key="23">
    <source>
        <dbReference type="PROSITE" id="PS51789"/>
    </source>
</evidence>
<keyword evidence="7" id="KW-0399">Innate immunity</keyword>
<evidence type="ECO:0000256" key="16">
    <source>
        <dbReference type="ARBA" id="ARBA00022859"/>
    </source>
</evidence>